<evidence type="ECO:0000256" key="6">
    <source>
        <dbReference type="ARBA" id="ARBA00023180"/>
    </source>
</evidence>
<sequence>MVHTVKSSHSSATTPLVNKSTTKRSPKNGKKRTPKKVVESHEVMEEQELEKSQIDGPGEIYEEVGSGLDNVEIRPSPITKEPDEDISRLENKDVVATDKKSTTTADEKDTTEAATAKKETTPIDKEIMTTNEKYKTTVKPDIAPETEETVTTAKKDITTVGKETVMSPDERDVITAKPVSTPVARETVKTTTKLVTTPAAEETVTTTKKDTTTVSKETVTSPDERDVIAAKPVTTPAARQTVKTTTKLVTTPAAEETITTAKTDTTTVGKETIMTTNEKDITTTTPVTPSATRETVKTSVKPVTTAVDKGTVVTPGEKDTITAKPVPSPAARETVRTTTNPVITTMDKGAVTKTDEKDPTTLSATKDTTTVVKDAPKTADEKVTVVVPKKISMITTDKPDRPPAVVLSTVTIHAAGETVTPRPAKIDTTTKAKDILTTTKKETTTANKEIVTIKDEKDTMPATTDKKDTTSGARKSIMTTVKDTLSTTKQMPSAAKETTTTVAIKLTTEGKETTTIAEETTTESKKSTTVSKETTTGDKKDTTTAARETSVADTRETTTAGTRETPSTDKERSTDGKKEFTTVTKDKIAVEKKEKEAATRESSSTEKRQTTTVIKETTPIDKKETPPNNREAITENNDRTTSTTPEETPTTDKVSQGSSASPIQDEPTVTQIPLVRATAKTTIDQRTNKPMIQITDSRIFLGETPGSHFPSREKAKTVPDAPVESTTGVALIEEYTRPLPTQQDRNKVTSPRRNTISPLVEQEGRTMAKTPFLTTEKSSPYIVTEKRNISNPKKGPSSSPLSVMPHLEATVTVPTNFSTMRLKEPSNTKVQSKTTEETFTKGMVATPVSTETTQNSAHTHSRHPTTKKNTPPPTTENLQKPTRPIILEQEEPKGNTFDPTPVPDRTLPHRNTGSPKETPDPFEVPTQNPHSPKEDDFKENPETLFTTAFPPNPKGSDASKQLKSSTPKSEMTTTTNSNPALSRKQETTHSVTANPQTDLVSDRETTKKSPTDNTSTSVKYTVTTSTYTTDRTAHHIPTLPSRFIRNEEREVKHFPTETPFTSYSTKAPERSTMKHANFNLSNPKDDKNKPLVKKDDSDGKNLCNKKPADGMVALQNGTLAVFRGHYYWLLNPDSPPTVSPRKISEVWGIPSPIDTVFSRCNCDGKTFFLKGSQYWRFTNDVMDKGYPKQIAKGFAGLNGKIIAALPVARYNNRPESVYFIKKGGNMQHYIYRQEPAKKCKKKARVTIRYPARLVIRRRFERAIRTQTVYQTIKIQKYSTGILHDEVKLPTYWRGFPKTVYTALSIQNYQKPDGYDYYVFSKDQYYNVNVGSRIVRSVTAITGQTVSKDWYKCPNSDLEHRI</sequence>
<keyword evidence="5" id="KW-1015">Disulfide bond</keyword>
<organism evidence="9 10">
    <name type="scientific">Alligator mississippiensis</name>
    <name type="common">American alligator</name>
    <dbReference type="NCBI Taxonomy" id="8496"/>
    <lineage>
        <taxon>Eukaryota</taxon>
        <taxon>Metazoa</taxon>
        <taxon>Chordata</taxon>
        <taxon>Craniata</taxon>
        <taxon>Vertebrata</taxon>
        <taxon>Euteleostomi</taxon>
        <taxon>Archelosauria</taxon>
        <taxon>Archosauria</taxon>
        <taxon>Crocodylia</taxon>
        <taxon>Alligatoridae</taxon>
        <taxon>Alligatorinae</taxon>
        <taxon>Alligator</taxon>
    </lineage>
</organism>
<accession>A0A151MI58</accession>
<gene>
    <name evidence="9" type="primary">PRG4</name>
    <name evidence="9" type="ORF">Y1Q_0004264</name>
</gene>
<feature type="compositionally biased region" description="Polar residues" evidence="8">
    <location>
        <begin position="958"/>
        <end position="980"/>
    </location>
</feature>
<feature type="region of interest" description="Disordered" evidence="8">
    <location>
        <begin position="1058"/>
        <end position="1103"/>
    </location>
</feature>
<dbReference type="InterPro" id="IPR000585">
    <property type="entry name" value="Hemopexin-like_dom"/>
</dbReference>
<comment type="caution">
    <text evidence="9">The sequence shown here is derived from an EMBL/GenBank/DDBJ whole genome shotgun (WGS) entry which is preliminary data.</text>
</comment>
<dbReference type="SMART" id="SM00120">
    <property type="entry name" value="HX"/>
    <property type="match status" value="2"/>
</dbReference>
<evidence type="ECO:0000256" key="4">
    <source>
        <dbReference type="ARBA" id="ARBA00022737"/>
    </source>
</evidence>
<name>A0A151MI58_ALLMI</name>
<feature type="compositionally biased region" description="Polar residues" evidence="8">
    <location>
        <begin position="847"/>
        <end position="858"/>
    </location>
</feature>
<feature type="compositionally biased region" description="Basic and acidic residues" evidence="8">
    <location>
        <begin position="36"/>
        <end position="53"/>
    </location>
</feature>
<dbReference type="PROSITE" id="PS51642">
    <property type="entry name" value="HEMOPEXIN_2"/>
    <property type="match status" value="1"/>
</dbReference>
<dbReference type="PANTHER" id="PTHR22917:SF1">
    <property type="entry name" value="PROTEOGLYCAN 4"/>
    <property type="match status" value="1"/>
</dbReference>
<feature type="region of interest" description="Disordered" evidence="8">
    <location>
        <begin position="1"/>
        <end position="126"/>
    </location>
</feature>
<dbReference type="Proteomes" id="UP000050525">
    <property type="component" value="Unassembled WGS sequence"/>
</dbReference>
<evidence type="ECO:0000313" key="10">
    <source>
        <dbReference type="Proteomes" id="UP000050525"/>
    </source>
</evidence>
<feature type="compositionally biased region" description="Basic and acidic residues" evidence="8">
    <location>
        <begin position="1083"/>
        <end position="1099"/>
    </location>
</feature>
<feature type="region of interest" description="Disordered" evidence="8">
    <location>
        <begin position="315"/>
        <end position="335"/>
    </location>
</feature>
<dbReference type="InterPro" id="IPR018486">
    <property type="entry name" value="Hemopexin_CS"/>
</dbReference>
<keyword evidence="10" id="KW-1185">Reference proteome</keyword>
<dbReference type="eggNOG" id="KOG1565">
    <property type="taxonomic scope" value="Eukaryota"/>
</dbReference>
<evidence type="ECO:0000256" key="1">
    <source>
        <dbReference type="ARBA" id="ARBA00004613"/>
    </source>
</evidence>
<dbReference type="CDD" id="cd00094">
    <property type="entry name" value="HX"/>
    <property type="match status" value="1"/>
</dbReference>
<dbReference type="InterPro" id="IPR018487">
    <property type="entry name" value="Hemopexin-like_repeat"/>
</dbReference>
<dbReference type="InterPro" id="IPR051298">
    <property type="entry name" value="Heme_transport/Cell_adhesion"/>
</dbReference>
<evidence type="ECO:0000256" key="3">
    <source>
        <dbReference type="ARBA" id="ARBA00022729"/>
    </source>
</evidence>
<evidence type="ECO:0000256" key="5">
    <source>
        <dbReference type="ARBA" id="ARBA00023157"/>
    </source>
</evidence>
<evidence type="ECO:0000313" key="9">
    <source>
        <dbReference type="EMBL" id="KYO24215.1"/>
    </source>
</evidence>
<dbReference type="GO" id="GO:0005615">
    <property type="term" value="C:extracellular space"/>
    <property type="evidence" value="ECO:0007669"/>
    <property type="project" value="TreeGrafter"/>
</dbReference>
<dbReference type="EMBL" id="AKHW03006099">
    <property type="protein sequence ID" value="KYO24215.1"/>
    <property type="molecule type" value="Genomic_DNA"/>
</dbReference>
<feature type="compositionally biased region" description="Basic and acidic residues" evidence="8">
    <location>
        <begin position="566"/>
        <end position="609"/>
    </location>
</feature>
<keyword evidence="4" id="KW-0677">Repeat</keyword>
<evidence type="ECO:0000256" key="2">
    <source>
        <dbReference type="ARBA" id="ARBA00022525"/>
    </source>
</evidence>
<feature type="compositionally biased region" description="Basic residues" evidence="8">
    <location>
        <begin position="21"/>
        <end position="35"/>
    </location>
</feature>
<dbReference type="STRING" id="8496.A0A151MI58"/>
<evidence type="ECO:0000256" key="7">
    <source>
        <dbReference type="PROSITE-ProRule" id="PRU01011"/>
    </source>
</evidence>
<dbReference type="PROSITE" id="PS00024">
    <property type="entry name" value="HEMOPEXIN"/>
    <property type="match status" value="1"/>
</dbReference>
<feature type="region of interest" description="Disordered" evidence="8">
    <location>
        <begin position="204"/>
        <end position="226"/>
    </location>
</feature>
<protein>
    <submittedName>
        <fullName evidence="9">Proteoglycan 4</fullName>
    </submittedName>
</protein>
<feature type="compositionally biased region" description="Polar residues" evidence="8">
    <location>
        <begin position="988"/>
        <end position="999"/>
    </location>
</feature>
<evidence type="ECO:0000256" key="8">
    <source>
        <dbReference type="SAM" id="MobiDB-lite"/>
    </source>
</evidence>
<reference evidence="9 10" key="1">
    <citation type="journal article" date="2012" name="Genome Biol.">
        <title>Sequencing three crocodilian genomes to illuminate the evolution of archosaurs and amniotes.</title>
        <authorList>
            <person name="St John J.A."/>
            <person name="Braun E.L."/>
            <person name="Isberg S.R."/>
            <person name="Miles L.G."/>
            <person name="Chong A.Y."/>
            <person name="Gongora J."/>
            <person name="Dalzell P."/>
            <person name="Moran C."/>
            <person name="Bed'hom B."/>
            <person name="Abzhanov A."/>
            <person name="Burgess S.C."/>
            <person name="Cooksey A.M."/>
            <person name="Castoe T.A."/>
            <person name="Crawford N.G."/>
            <person name="Densmore L.D."/>
            <person name="Drew J.C."/>
            <person name="Edwards S.V."/>
            <person name="Faircloth B.C."/>
            <person name="Fujita M.K."/>
            <person name="Greenwold M.J."/>
            <person name="Hoffmann F.G."/>
            <person name="Howard J.M."/>
            <person name="Iguchi T."/>
            <person name="Janes D.E."/>
            <person name="Khan S.Y."/>
            <person name="Kohno S."/>
            <person name="de Koning A.J."/>
            <person name="Lance S.L."/>
            <person name="McCarthy F.M."/>
            <person name="McCormack J.E."/>
            <person name="Merchant M.E."/>
            <person name="Peterson D.G."/>
            <person name="Pollock D.D."/>
            <person name="Pourmand N."/>
            <person name="Raney B.J."/>
            <person name="Roessler K.A."/>
            <person name="Sanford J.R."/>
            <person name="Sawyer R.H."/>
            <person name="Schmidt C.J."/>
            <person name="Triplett E.W."/>
            <person name="Tuberville T.D."/>
            <person name="Venegas-Anaya M."/>
            <person name="Howard J.T."/>
            <person name="Jarvis E.D."/>
            <person name="Guillette L.J.Jr."/>
            <person name="Glenn T.C."/>
            <person name="Green R.E."/>
            <person name="Ray D.A."/>
        </authorList>
    </citation>
    <scope>NUCLEOTIDE SEQUENCE [LARGE SCALE GENOMIC DNA]</scope>
    <source>
        <strain evidence="9">KSC_2009_1</strain>
    </source>
</reference>
<dbReference type="InterPro" id="IPR036375">
    <property type="entry name" value="Hemopexin-like_dom_sf"/>
</dbReference>
<feature type="region of interest" description="Disordered" evidence="8">
    <location>
        <begin position="842"/>
        <end position="1017"/>
    </location>
</feature>
<keyword evidence="6" id="KW-0325">Glycoprotein</keyword>
<proteinExistence type="predicted"/>
<dbReference type="PANTHER" id="PTHR22917">
    <property type="entry name" value="HEMOPEXIN DOMAIN-CONTAINING PROTEIN"/>
    <property type="match status" value="1"/>
</dbReference>
<feature type="compositionally biased region" description="Basic and acidic residues" evidence="8">
    <location>
        <begin position="85"/>
        <end position="126"/>
    </location>
</feature>
<feature type="compositionally biased region" description="Basic and acidic residues" evidence="8">
    <location>
        <begin position="931"/>
        <end position="941"/>
    </location>
</feature>
<dbReference type="SUPFAM" id="SSF50923">
    <property type="entry name" value="Hemopexin-like domain"/>
    <property type="match status" value="1"/>
</dbReference>
<feature type="repeat" description="Hemopexin" evidence="7">
    <location>
        <begin position="1150"/>
        <end position="1197"/>
    </location>
</feature>
<feature type="compositionally biased region" description="Polar residues" evidence="8">
    <location>
        <begin position="652"/>
        <end position="668"/>
    </location>
</feature>
<feature type="compositionally biased region" description="Polar residues" evidence="8">
    <location>
        <begin position="1"/>
        <end position="20"/>
    </location>
</feature>
<feature type="compositionally biased region" description="Basic and acidic residues" evidence="8">
    <location>
        <begin position="456"/>
        <end position="469"/>
    </location>
</feature>
<comment type="subcellular location">
    <subcellularLocation>
        <location evidence="1">Secreted</location>
    </subcellularLocation>
</comment>
<dbReference type="Gene3D" id="2.110.10.10">
    <property type="entry name" value="Hemopexin-like domain"/>
    <property type="match status" value="1"/>
</dbReference>
<dbReference type="Pfam" id="PF00045">
    <property type="entry name" value="Hemopexin"/>
    <property type="match status" value="1"/>
</dbReference>
<feature type="region of interest" description="Disordered" evidence="8">
    <location>
        <begin position="456"/>
        <end position="477"/>
    </location>
</feature>
<keyword evidence="2" id="KW-0964">Secreted</keyword>
<feature type="region of interest" description="Disordered" evidence="8">
    <location>
        <begin position="510"/>
        <end position="668"/>
    </location>
</feature>
<feature type="compositionally biased region" description="Basic and acidic residues" evidence="8">
    <location>
        <begin position="1000"/>
        <end position="1010"/>
    </location>
</feature>
<feature type="compositionally biased region" description="Low complexity" evidence="8">
    <location>
        <begin position="204"/>
        <end position="221"/>
    </location>
</feature>
<keyword evidence="3" id="KW-0732">Signal</keyword>